<feature type="compositionally biased region" description="Low complexity" evidence="1">
    <location>
        <begin position="707"/>
        <end position="735"/>
    </location>
</feature>
<gene>
    <name evidence="3" type="ORF">GA0070561_4043</name>
</gene>
<feature type="compositionally biased region" description="Low complexity" evidence="1">
    <location>
        <begin position="309"/>
        <end position="320"/>
    </location>
</feature>
<feature type="transmembrane region" description="Helical" evidence="2">
    <location>
        <begin position="265"/>
        <end position="287"/>
    </location>
</feature>
<dbReference type="EMBL" id="FMCR01000004">
    <property type="protein sequence ID" value="SCF18394.1"/>
    <property type="molecule type" value="Genomic_DNA"/>
</dbReference>
<reference evidence="3 4" key="1">
    <citation type="submission" date="2016-06" db="EMBL/GenBank/DDBJ databases">
        <authorList>
            <person name="Kjaerup R.B."/>
            <person name="Dalgaard T.S."/>
            <person name="Juul-Madsen H.R."/>
        </authorList>
    </citation>
    <scope>NUCLEOTIDE SEQUENCE [LARGE SCALE GENOMIC DNA]</scope>
    <source>
        <strain evidence="3 4">DSM 44871</strain>
    </source>
</reference>
<name>A0A1C4YCI5_9ACTN</name>
<protein>
    <submittedName>
        <fullName evidence="3">Uncharacterized protein</fullName>
    </submittedName>
</protein>
<evidence type="ECO:0000256" key="1">
    <source>
        <dbReference type="SAM" id="MobiDB-lite"/>
    </source>
</evidence>
<feature type="compositionally biased region" description="Polar residues" evidence="1">
    <location>
        <begin position="437"/>
        <end position="448"/>
    </location>
</feature>
<feature type="compositionally biased region" description="Basic and acidic residues" evidence="1">
    <location>
        <begin position="321"/>
        <end position="338"/>
    </location>
</feature>
<feature type="compositionally biased region" description="Polar residues" evidence="1">
    <location>
        <begin position="741"/>
        <end position="753"/>
    </location>
</feature>
<feature type="compositionally biased region" description="Polar residues" evidence="1">
    <location>
        <begin position="942"/>
        <end position="952"/>
    </location>
</feature>
<feature type="compositionally biased region" description="Low complexity" evidence="1">
    <location>
        <begin position="676"/>
        <end position="692"/>
    </location>
</feature>
<feature type="compositionally biased region" description="Polar residues" evidence="1">
    <location>
        <begin position="880"/>
        <end position="889"/>
    </location>
</feature>
<evidence type="ECO:0000256" key="2">
    <source>
        <dbReference type="SAM" id="Phobius"/>
    </source>
</evidence>
<feature type="compositionally biased region" description="Low complexity" evidence="1">
    <location>
        <begin position="823"/>
        <end position="840"/>
    </location>
</feature>
<feature type="transmembrane region" description="Helical" evidence="2">
    <location>
        <begin position="129"/>
        <end position="151"/>
    </location>
</feature>
<feature type="compositionally biased region" description="Low complexity" evidence="1">
    <location>
        <begin position="973"/>
        <end position="1001"/>
    </location>
</feature>
<dbReference type="AlphaFoldDB" id="A0A1C4YCI5"/>
<organism evidence="3 4">
    <name type="scientific">Micromonospora saelicesensis</name>
    <dbReference type="NCBI Taxonomy" id="285676"/>
    <lineage>
        <taxon>Bacteria</taxon>
        <taxon>Bacillati</taxon>
        <taxon>Actinomycetota</taxon>
        <taxon>Actinomycetes</taxon>
        <taxon>Micromonosporales</taxon>
        <taxon>Micromonosporaceae</taxon>
        <taxon>Micromonospora</taxon>
    </lineage>
</organism>
<feature type="compositionally biased region" description="Pro residues" evidence="1">
    <location>
        <begin position="395"/>
        <end position="406"/>
    </location>
</feature>
<accession>A0A1C4YCI5</accession>
<feature type="transmembrane region" description="Helical" evidence="2">
    <location>
        <begin position="95"/>
        <end position="117"/>
    </location>
</feature>
<feature type="compositionally biased region" description="Low complexity" evidence="1">
    <location>
        <begin position="758"/>
        <end position="807"/>
    </location>
</feature>
<dbReference type="STRING" id="285676.GA0070561_4043"/>
<evidence type="ECO:0000313" key="3">
    <source>
        <dbReference type="EMBL" id="SCF18394.1"/>
    </source>
</evidence>
<feature type="compositionally biased region" description="Low complexity" evidence="1">
    <location>
        <begin position="654"/>
        <end position="668"/>
    </location>
</feature>
<dbReference type="Proteomes" id="UP000198864">
    <property type="component" value="Unassembled WGS sequence"/>
</dbReference>
<proteinExistence type="predicted"/>
<feature type="compositionally biased region" description="Low complexity" evidence="1">
    <location>
        <begin position="449"/>
        <end position="597"/>
    </location>
</feature>
<keyword evidence="2" id="KW-1133">Transmembrane helix</keyword>
<feature type="transmembrane region" description="Helical" evidence="2">
    <location>
        <begin position="231"/>
        <end position="253"/>
    </location>
</feature>
<feature type="compositionally biased region" description="Low complexity" evidence="1">
    <location>
        <begin position="621"/>
        <end position="647"/>
    </location>
</feature>
<evidence type="ECO:0000313" key="4">
    <source>
        <dbReference type="Proteomes" id="UP000198864"/>
    </source>
</evidence>
<keyword evidence="2" id="KW-0812">Transmembrane</keyword>
<feature type="compositionally biased region" description="Basic residues" evidence="1">
    <location>
        <begin position="1075"/>
        <end position="1086"/>
    </location>
</feature>
<feature type="transmembrane region" description="Helical" evidence="2">
    <location>
        <begin position="201"/>
        <end position="224"/>
    </location>
</feature>
<sequence length="1086" mass="107352">MYQVRNVPDMAFRTWGRLLLTALGVSVLAGAGQLGVAYGFGIVRLTGAFTGTTVNQWPAQLVWVGWFAANAAVAGAVLTGRLARRDAPAASTGRQLAVAGAAALGATVIAPLCMQPARAAELISVDPVWAVGICAMVGAVIGAGAAIAVLFRPELGWNMAAVAGAVWLLALISVLPSLGTAGPLPTVRLGVLEPSWLDDAAAQRLALLLLPIVALLAGAATAGLARWRGQAPLVSGATGVAGPVLVAFAYLTAGPGDAVDRYQTAPYYGSLIAILAGALGAAAAALLRWPTGTRTADPQAIEPTAILRPLPAGPALPGAANDRDSAANDRDGAERTDTETTNAELATVTKPAGVVAGPWATGDPDAVRTVPAHWDWPETTASGQHGPASATAAPAPTPAVPTPAAPTQPAAWVTAPTGEFTAPGQTPQRHDDVLATTEPSAGTDASNVTDATATGTTAGRADATTPTGGRAVDEPTGSTATDTSGSTATSGRPTGGRTTRKSAATPSGTGAPGSGTTAATSAPTTSDAPTPATGGTVRTSAAPTSAAPTSAAPTSTGSGTEATSTAPTGTDAPSPAATASTGTGSGTSTEASSAGTADHGAPEAPLTIKPRRGRKSKANPDTTASDAADDTSPAGSATTSETTTNETTTRETTTDATATRETTTGRATKGNRPGRSADSTASDAATDTPAPSRGSLGKRSSSPSEVASAATSGTAAARTTAPGATRAPATPATGSKRAPAASTTAETSVTQGPANPEPSTTPTDDAQTPATATDDAQTPATGTGATPASTTATGATRAAAAPTTAPGQVGADAISRVAKAGTGSKAAPADASSDSAIAGARGTDSARPAAEDLPTAGLFGPPAASDQDTDRWTPAPSAWPVTSTWTVPPQASEPEATASEGSSRPDEPTGPTPRPRHRAPLPDLSRAGTWNAFDTSRRPGSAGSQDSSTARTAPTEAGETTGPAEHPGRPEFPGTVGAPSGAAATSATGTGTGDVVATDATSANPTHPKVAEQPSRRGRLGGLFRRNRSRADEESPKTSDEAEPLASQDEEFVDWVAGLSKPVSDNEPEQENGRRSLRSTGRHHRD</sequence>
<feature type="compositionally biased region" description="Basic and acidic residues" evidence="1">
    <location>
        <begin position="1029"/>
        <end position="1040"/>
    </location>
</feature>
<feature type="transmembrane region" description="Helical" evidence="2">
    <location>
        <begin position="61"/>
        <end position="83"/>
    </location>
</feature>
<feature type="region of interest" description="Disordered" evidence="1">
    <location>
        <begin position="437"/>
        <end position="1086"/>
    </location>
</feature>
<keyword evidence="2" id="KW-0472">Membrane</keyword>
<feature type="region of interest" description="Disordered" evidence="1">
    <location>
        <begin position="309"/>
        <end position="410"/>
    </location>
</feature>